<evidence type="ECO:0008006" key="4">
    <source>
        <dbReference type="Google" id="ProtNLM"/>
    </source>
</evidence>
<accession>A0AAN7NTH6</accession>
<dbReference type="Proteomes" id="UP001333110">
    <property type="component" value="Unassembled WGS sequence"/>
</dbReference>
<sequence length="169" mass="19061">MESGNPSSCSTRRANILKQNKIQTICLSVSNITFKYHMLLYKLEKWAHVNLMRFNKAKCRVLHLGRSNPQYQYRRGMKGLRAALPRRTWGYWWMKAGHEPTMCAHSPEGQPYPGLHQKKHGQQVEGGDSPPLFHSCETPPGVLCPALEYSAQEKHGPVGAGPEEGHKNG</sequence>
<protein>
    <recommendedName>
        <fullName evidence="4">Rna-directed dna polymerase from mobile element jockey-like</fullName>
    </recommendedName>
</protein>
<proteinExistence type="predicted"/>
<comment type="caution">
    <text evidence="2">The sequence shown here is derived from an EMBL/GenBank/DDBJ whole genome shotgun (WGS) entry which is preliminary data.</text>
</comment>
<evidence type="ECO:0000256" key="1">
    <source>
        <dbReference type="SAM" id="MobiDB-lite"/>
    </source>
</evidence>
<name>A0AAN7NTH6_MYCAM</name>
<gene>
    <name evidence="2" type="ORF">QYF61_018865</name>
</gene>
<feature type="region of interest" description="Disordered" evidence="1">
    <location>
        <begin position="108"/>
        <end position="132"/>
    </location>
</feature>
<dbReference type="AlphaFoldDB" id="A0AAN7NTH6"/>
<evidence type="ECO:0000313" key="3">
    <source>
        <dbReference type="Proteomes" id="UP001333110"/>
    </source>
</evidence>
<reference evidence="2 3" key="1">
    <citation type="journal article" date="2023" name="J. Hered.">
        <title>Chromosome-level genome of the wood stork (Mycteria americana) provides insight into avian chromosome evolution.</title>
        <authorList>
            <person name="Flamio R. Jr."/>
            <person name="Ramstad K.M."/>
        </authorList>
    </citation>
    <scope>NUCLEOTIDE SEQUENCE [LARGE SCALE GENOMIC DNA]</scope>
    <source>
        <strain evidence="2">JAX WOST 10</strain>
    </source>
</reference>
<keyword evidence="3" id="KW-1185">Reference proteome</keyword>
<dbReference type="EMBL" id="JAUNZN010000001">
    <property type="protein sequence ID" value="KAK4831735.1"/>
    <property type="molecule type" value="Genomic_DNA"/>
</dbReference>
<organism evidence="2 3">
    <name type="scientific">Mycteria americana</name>
    <name type="common">Wood stork</name>
    <dbReference type="NCBI Taxonomy" id="33587"/>
    <lineage>
        <taxon>Eukaryota</taxon>
        <taxon>Metazoa</taxon>
        <taxon>Chordata</taxon>
        <taxon>Craniata</taxon>
        <taxon>Vertebrata</taxon>
        <taxon>Euteleostomi</taxon>
        <taxon>Archelosauria</taxon>
        <taxon>Archosauria</taxon>
        <taxon>Dinosauria</taxon>
        <taxon>Saurischia</taxon>
        <taxon>Theropoda</taxon>
        <taxon>Coelurosauria</taxon>
        <taxon>Aves</taxon>
        <taxon>Neognathae</taxon>
        <taxon>Neoaves</taxon>
        <taxon>Aequornithes</taxon>
        <taxon>Ciconiiformes</taxon>
        <taxon>Ciconiidae</taxon>
        <taxon>Mycteria</taxon>
    </lineage>
</organism>
<evidence type="ECO:0000313" key="2">
    <source>
        <dbReference type="EMBL" id="KAK4831735.1"/>
    </source>
</evidence>